<organism evidence="1 2">
    <name type="scientific">Candidula unifasciata</name>
    <dbReference type="NCBI Taxonomy" id="100452"/>
    <lineage>
        <taxon>Eukaryota</taxon>
        <taxon>Metazoa</taxon>
        <taxon>Spiralia</taxon>
        <taxon>Lophotrochozoa</taxon>
        <taxon>Mollusca</taxon>
        <taxon>Gastropoda</taxon>
        <taxon>Heterobranchia</taxon>
        <taxon>Euthyneura</taxon>
        <taxon>Panpulmonata</taxon>
        <taxon>Eupulmonata</taxon>
        <taxon>Stylommatophora</taxon>
        <taxon>Helicina</taxon>
        <taxon>Helicoidea</taxon>
        <taxon>Geomitridae</taxon>
        <taxon>Candidula</taxon>
    </lineage>
</organism>
<evidence type="ECO:0000313" key="1">
    <source>
        <dbReference type="EMBL" id="CAG5116512.1"/>
    </source>
</evidence>
<dbReference type="PANTHER" id="PTHR38566:SF1">
    <property type="entry name" value="CHROMOSOME UNDETERMINED SCAFFOLD_18, WHOLE GENOME SHOTGUN SEQUENCE"/>
    <property type="match status" value="1"/>
</dbReference>
<keyword evidence="2" id="KW-1185">Reference proteome</keyword>
<sequence>MDCLEALAPAQKQKLLHFLTVTRLTAVFEILSPLHQHVEDLSFLKKPILQFIVWTTTDLEPKPEHHLCAFPPHIGIEIARTLGLTTVGYELLKPSQVLDKMKQIRQGYQFEGEVLYFLDSGNHVIGLLKKKTVWYIICRAIREKARASASGMIKQKCVFSITKSVRQVEQRLSEIQSWLGLSDSEITQWKNVGISFLKWTIKQTELQQLSVTDIVEKFPVIWKRHLEESGLTDHIKVECSSESLGDSCES</sequence>
<dbReference type="OrthoDB" id="430647at2759"/>
<proteinExistence type="predicted"/>
<dbReference type="Proteomes" id="UP000678393">
    <property type="component" value="Unassembled WGS sequence"/>
</dbReference>
<protein>
    <submittedName>
        <fullName evidence="1">Uncharacterized protein</fullName>
    </submittedName>
</protein>
<gene>
    <name evidence="1" type="ORF">CUNI_LOCUS2070</name>
</gene>
<reference evidence="1" key="1">
    <citation type="submission" date="2021-04" db="EMBL/GenBank/DDBJ databases">
        <authorList>
            <consortium name="Molecular Ecology Group"/>
        </authorList>
    </citation>
    <scope>NUCLEOTIDE SEQUENCE</scope>
</reference>
<dbReference type="EMBL" id="CAJHNH020000268">
    <property type="protein sequence ID" value="CAG5116512.1"/>
    <property type="molecule type" value="Genomic_DNA"/>
</dbReference>
<accession>A0A8S3YM40</accession>
<evidence type="ECO:0000313" key="2">
    <source>
        <dbReference type="Proteomes" id="UP000678393"/>
    </source>
</evidence>
<comment type="caution">
    <text evidence="1">The sequence shown here is derived from an EMBL/GenBank/DDBJ whole genome shotgun (WGS) entry which is preliminary data.</text>
</comment>
<name>A0A8S3YM40_9EUPU</name>
<dbReference type="PANTHER" id="PTHR38566">
    <property type="entry name" value="RNA_LIG_T4_1 DOMAIN-CONTAINING PROTEIN"/>
    <property type="match status" value="1"/>
</dbReference>
<dbReference type="AlphaFoldDB" id="A0A8S3YM40"/>